<accession>A0A2S9IS30</accession>
<evidence type="ECO:0000259" key="2">
    <source>
        <dbReference type="PROSITE" id="PS51208"/>
    </source>
</evidence>
<dbReference type="NCBIfam" id="TIGR01414">
    <property type="entry name" value="autotrans_barl"/>
    <property type="match status" value="1"/>
</dbReference>
<dbReference type="PANTHER" id="PTHR35037:SF3">
    <property type="entry name" value="C-TERMINAL REGION OF AIDA-LIKE PROTEIN"/>
    <property type="match status" value="1"/>
</dbReference>
<dbReference type="NCBIfam" id="TIGR02601">
    <property type="entry name" value="autotrns_rpt"/>
    <property type="match status" value="6"/>
</dbReference>
<dbReference type="Pfam" id="PF03797">
    <property type="entry name" value="Autotransporter"/>
    <property type="match status" value="1"/>
</dbReference>
<gene>
    <name evidence="3" type="ORF">C5748_11500</name>
</gene>
<dbReference type="GO" id="GO:0019867">
    <property type="term" value="C:outer membrane"/>
    <property type="evidence" value="ECO:0007669"/>
    <property type="project" value="InterPro"/>
</dbReference>
<dbReference type="Pfam" id="PF12951">
    <property type="entry name" value="PATR"/>
    <property type="match status" value="9"/>
</dbReference>
<sequence>MFCVSAESAPSICGAICVAISSCSPRFFNLNPAPSEAALISHYLFTKKKLLSSVSAVIGAAVFLPMPAEAACITSGLTTNCDTAAPNPWTETIGIGGIDAPDDEDNRIVIVETGSQINVSEKVGISLGDNANITIKSGAKVSGTTNTDGRVGPNWLGSNTIDFLTAGTMTIEEGAEVLALGTAGNAEAINYTGAGTTIVNSGRIHSEYTAAIWFENDTAGRNTIINNETGVISTAVAGGNVIGSSQDGSTEFTNKGRIEGSLLFAGGDDIMHLFAGSVITGNMNGGDGTDQIFLEGDGDDALDGNLDGFEEFTKRGSGTWTLGGTIAGLTKVEIKEGTLVLTGNNSDAAGVITIDDGAFLAARAQSLPSTVHNNNGTVRFLQTDDGTYGGSILGTGHMIKEDAGRLTLTGVNPYTGGTLVKAGLVNVSSDDNLGALSGGVTLDGGGLQFGAAFSMKHDVTLAAGNGTIDTMDNDSAIEGTIDGAGGLAKIGNGTLTLTGKNSYKGETLVNAGGLVIDGNHSAATGLVSVTNGATLSGKGVVGGDVAIGDGGTLSVSSDAGGARVLTIKGGLSLQQTSTIDYGYGQTAGGVPANVLAVNVGGDLTLDGTININNSSGAAFPMPGLYRLINYAGTLTDNGVVLGARPTTNDYFVQTSVDHQVNLVSYVGIDANFWDGAGGARNNRRIEGGDGIWQAAGGNDNWTDKDGTINVPFTDSNFAIFTGKAGTVTVDTSKGDVRAEGMQFAVDGYVITGGDIALGGEPATIRVGDGTAKGAGYDATIASRLTGAAQLVKQDLGTLILTGENSYSGGTSVAAGVLQLGDGGTSGSISGAVALADGTKLVANRSDAMTLSGIISGDGKLVQAGTGTTKLAGANSYKGGIDILAGILNVSSSGNLGDIASRVTINGGTLQSGASFETGHAVTLAAADSTIDTQANNNTLTGSIDGPGSLTKTGTGRLSLAGTGTYAGRSIVKQGTLALVGDGDISATGGVTADATFDISGIAADMTSIKGLSGGSDGSVHLGGKELTITAADNDIFRGVIDGDGGLDVTGGGQILSGDNIYTGGTHIAQNAALQIGNGGTSGSVKSGIAIDGLLAFNRSDMFTADNALFGSGTLEQIGSGTTMLTSDNSGFTGTTNIRAGALQVDQMLGGTMNVLAGGHLQGEGTVGSTVNAGTIAPGNGGKDLGTLTINGNYAGDGGLIRLNTVLGGDDSPTDMLAIAGNTSGETNVRVINRGGLGAQTDKGIKVIDVGGQSDGGFTLIGDYTTKDGKSAVIGGAYAYTLHKNGLATQKGDGDWYLRSEYIFQPGAPLYEVYGQTLNHLNRLPTLRERTGNRYWAGAGYVPIAQGDGPGTIDPIPYPPEDPADTRTEAFIETGFIIWNRIEAAHAHHRPDTSTTGAEYDIDMWKMQTGIDGQFYEDERGRLIGSVWVSYGNASADINAFYGDGKIETDGYGLGSALTWYDDAGYYLDAQGQVTWFDSDLNSSTLDRTLLDGDKALGYALSSETGIRYSMDDSWTLTPQAQLTYAQILLDDFTDPYGARVSYERNAKLTGRIGIAANYQTAWQDQYGYARRADLYGVINLQQEFLDEIKMKIEGHRLANNEERTWTEIGGGGTYNWNDDHYVLFGTLTAGTGLANIGESYRFAGNVGFKVKW</sequence>
<dbReference type="InterPro" id="IPR012332">
    <property type="entry name" value="Autotransporter_pectin_lyase_C"/>
</dbReference>
<comment type="caution">
    <text evidence="3">The sequence shown here is derived from an EMBL/GenBank/DDBJ whole genome shotgun (WGS) entry which is preliminary data.</text>
</comment>
<dbReference type="Gene3D" id="2.40.128.130">
    <property type="entry name" value="Autotransporter beta-domain"/>
    <property type="match status" value="1"/>
</dbReference>
<dbReference type="SUPFAM" id="SSF51126">
    <property type="entry name" value="Pectin lyase-like"/>
    <property type="match status" value="4"/>
</dbReference>
<dbReference type="InterPro" id="IPR036709">
    <property type="entry name" value="Autotransporte_beta_dom_sf"/>
</dbReference>
<dbReference type="InterPro" id="IPR005546">
    <property type="entry name" value="Autotransporte_beta"/>
</dbReference>
<evidence type="ECO:0000313" key="4">
    <source>
        <dbReference type="Proteomes" id="UP000239434"/>
    </source>
</evidence>
<feature type="domain" description="Autotransporter" evidence="2">
    <location>
        <begin position="1370"/>
        <end position="1652"/>
    </location>
</feature>
<dbReference type="Gene3D" id="2.160.20.20">
    <property type="match status" value="1"/>
</dbReference>
<protein>
    <submittedName>
        <fullName evidence="3">Autotransporter outer membrane beta-barrel domain-containing protein</fullName>
    </submittedName>
</protein>
<dbReference type="Pfam" id="PF18883">
    <property type="entry name" value="AC_1"/>
    <property type="match status" value="1"/>
</dbReference>
<proteinExistence type="predicted"/>
<dbReference type="InterPro" id="IPR043990">
    <property type="entry name" value="AC_1"/>
</dbReference>
<dbReference type="PROSITE" id="PS51208">
    <property type="entry name" value="AUTOTRANSPORTER"/>
    <property type="match status" value="1"/>
</dbReference>
<dbReference type="PANTHER" id="PTHR35037">
    <property type="entry name" value="C-TERMINAL REGION OF AIDA-LIKE PROTEIN"/>
    <property type="match status" value="1"/>
</dbReference>
<dbReference type="Proteomes" id="UP000239434">
    <property type="component" value="Unassembled WGS sequence"/>
</dbReference>
<dbReference type="CDD" id="cd01344">
    <property type="entry name" value="PL2_Passenger_AT"/>
    <property type="match status" value="1"/>
</dbReference>
<dbReference type="InterPro" id="IPR011050">
    <property type="entry name" value="Pectin_lyase_fold/virulence"/>
</dbReference>
<organism evidence="3 4">
    <name type="scientific">Phyllobacterium phragmitis</name>
    <dbReference type="NCBI Taxonomy" id="2670329"/>
    <lineage>
        <taxon>Bacteria</taxon>
        <taxon>Pseudomonadati</taxon>
        <taxon>Pseudomonadota</taxon>
        <taxon>Alphaproteobacteria</taxon>
        <taxon>Hyphomicrobiales</taxon>
        <taxon>Phyllobacteriaceae</taxon>
        <taxon>Phyllobacterium</taxon>
    </lineage>
</organism>
<dbReference type="InterPro" id="IPR006315">
    <property type="entry name" value="OM_autotransptr_brl_dom"/>
</dbReference>
<reference evidence="3 4" key="1">
    <citation type="submission" date="2018-02" db="EMBL/GenBank/DDBJ databases">
        <title>The draft genome of Phyllobacterium sp. 1N-3.</title>
        <authorList>
            <person name="Liu L."/>
            <person name="Li L."/>
            <person name="Zhang X."/>
            <person name="Wang T."/>
            <person name="Liang L."/>
        </authorList>
    </citation>
    <scope>NUCLEOTIDE SEQUENCE [LARGE SCALE GENOMIC DNA]</scope>
    <source>
        <strain evidence="3 4">1N-3</strain>
    </source>
</reference>
<dbReference type="SMART" id="SM00869">
    <property type="entry name" value="Autotransporter"/>
    <property type="match status" value="1"/>
</dbReference>
<dbReference type="InterPro" id="IPR013425">
    <property type="entry name" value="Autotrns_rpt"/>
</dbReference>
<dbReference type="EMBL" id="PVBR01000007">
    <property type="protein sequence ID" value="PRD43332.1"/>
    <property type="molecule type" value="Genomic_DNA"/>
</dbReference>
<evidence type="ECO:0000313" key="3">
    <source>
        <dbReference type="EMBL" id="PRD43332.1"/>
    </source>
</evidence>
<dbReference type="SUPFAM" id="SSF103515">
    <property type="entry name" value="Autotransporter"/>
    <property type="match status" value="1"/>
</dbReference>
<keyword evidence="1" id="KW-0732">Signal</keyword>
<evidence type="ECO:0000256" key="1">
    <source>
        <dbReference type="ARBA" id="ARBA00022729"/>
    </source>
</evidence>
<name>A0A2S9IS30_9HYPH</name>
<keyword evidence="4" id="KW-1185">Reference proteome</keyword>
<dbReference type="InterPro" id="IPR051551">
    <property type="entry name" value="Autotransporter_adhesion"/>
</dbReference>